<protein>
    <submittedName>
        <fullName evidence="1">Unnamed protein product</fullName>
    </submittedName>
</protein>
<proteinExistence type="predicted"/>
<name>A0A9W6YPP0_9STRA</name>
<comment type="caution">
    <text evidence="1">The sequence shown here is derived from an EMBL/GenBank/DDBJ whole genome shotgun (WGS) entry which is preliminary data.</text>
</comment>
<accession>A0A9W6YPP0</accession>
<dbReference type="AlphaFoldDB" id="A0A9W6YPP0"/>
<gene>
    <name evidence="1" type="ORF">Pfra01_003062500</name>
</gene>
<dbReference type="EMBL" id="BSXT01019305">
    <property type="protein sequence ID" value="GMG18251.1"/>
    <property type="molecule type" value="Genomic_DNA"/>
</dbReference>
<evidence type="ECO:0000313" key="2">
    <source>
        <dbReference type="Proteomes" id="UP001165121"/>
    </source>
</evidence>
<evidence type="ECO:0000313" key="1">
    <source>
        <dbReference type="EMBL" id="GMG18251.1"/>
    </source>
</evidence>
<organism evidence="1 2">
    <name type="scientific">Phytophthora fragariaefolia</name>
    <dbReference type="NCBI Taxonomy" id="1490495"/>
    <lineage>
        <taxon>Eukaryota</taxon>
        <taxon>Sar</taxon>
        <taxon>Stramenopiles</taxon>
        <taxon>Oomycota</taxon>
        <taxon>Peronosporomycetes</taxon>
        <taxon>Peronosporales</taxon>
        <taxon>Peronosporaceae</taxon>
        <taxon>Phytophthora</taxon>
    </lineage>
</organism>
<sequence>MMPRIVDIHEGGKAGDATWCLDPPFANRIAADDLALDAGLGLDASFADRAGTTALALLAELDLDVLVAERTGDLARGGVLDETGALAVAETGAEVVTRGGRTATVGEERGGEPDPTSELACDFGFEEPASVDSSLYHKGSLQLKRLAK</sequence>
<keyword evidence="2" id="KW-1185">Reference proteome</keyword>
<dbReference type="Proteomes" id="UP001165121">
    <property type="component" value="Unassembled WGS sequence"/>
</dbReference>
<reference evidence="1" key="1">
    <citation type="submission" date="2023-04" db="EMBL/GenBank/DDBJ databases">
        <title>Phytophthora fragariaefolia NBRC 109709.</title>
        <authorList>
            <person name="Ichikawa N."/>
            <person name="Sato H."/>
            <person name="Tonouchi N."/>
        </authorList>
    </citation>
    <scope>NUCLEOTIDE SEQUENCE</scope>
    <source>
        <strain evidence="1">NBRC 109709</strain>
    </source>
</reference>